<accession>A0AAT9H9M5</accession>
<feature type="compositionally biased region" description="Basic and acidic residues" evidence="1">
    <location>
        <begin position="15"/>
        <end position="30"/>
    </location>
</feature>
<evidence type="ECO:0000256" key="1">
    <source>
        <dbReference type="SAM" id="MobiDB-lite"/>
    </source>
</evidence>
<gene>
    <name evidence="2" type="ORF">SHKM778_05030</name>
</gene>
<reference evidence="2" key="1">
    <citation type="submission" date="2024-06" db="EMBL/GenBank/DDBJ databases">
        <authorList>
            <consortium name="consrtm"/>
            <person name="Uemura M."/>
            <person name="Terahara T."/>
        </authorList>
    </citation>
    <scope>NUCLEOTIDE SEQUENCE</scope>
    <source>
        <strain evidence="2">KM77-8</strain>
    </source>
</reference>
<dbReference type="AlphaFoldDB" id="A0AAT9H9M5"/>
<protein>
    <submittedName>
        <fullName evidence="2">Uncharacterized protein</fullName>
    </submittedName>
</protein>
<organism evidence="2">
    <name type="scientific">Streptomyces haneummycinicus</name>
    <dbReference type="NCBI Taxonomy" id="3074435"/>
    <lineage>
        <taxon>Bacteria</taxon>
        <taxon>Bacillati</taxon>
        <taxon>Actinomycetota</taxon>
        <taxon>Actinomycetes</taxon>
        <taxon>Kitasatosporales</taxon>
        <taxon>Streptomycetaceae</taxon>
        <taxon>Streptomyces</taxon>
    </lineage>
</organism>
<feature type="compositionally biased region" description="Low complexity" evidence="1">
    <location>
        <begin position="36"/>
        <end position="47"/>
    </location>
</feature>
<feature type="region of interest" description="Disordered" evidence="1">
    <location>
        <begin position="1"/>
        <end position="84"/>
    </location>
</feature>
<evidence type="ECO:0000313" key="2">
    <source>
        <dbReference type="EMBL" id="BFO14115.1"/>
    </source>
</evidence>
<name>A0AAT9H9M5_9ACTN</name>
<sequence length="84" mass="8623">MVARLGQRVQGHAEFGQRRGHDDDPLRPETGDVYVHAHAAMMQGAGAPDPAPHTPERLPAPPACAERGPGGAPVSGREGAAGAK</sequence>
<dbReference type="EMBL" id="AP035768">
    <property type="protein sequence ID" value="BFO14115.1"/>
    <property type="molecule type" value="Genomic_DNA"/>
</dbReference>
<reference evidence="2" key="2">
    <citation type="submission" date="2024-07" db="EMBL/GenBank/DDBJ databases">
        <title>Streptomyces haneummycinica sp. nov., a new antibiotic-producing actinobacterium isolated from marine sediment.</title>
        <authorList>
            <person name="Uemura M."/>
            <person name="Hamada M."/>
            <person name="Hirano S."/>
            <person name="Kobayashi K."/>
            <person name="Ohshiro T."/>
            <person name="Kobayashi T."/>
            <person name="Terahara T."/>
        </authorList>
    </citation>
    <scope>NUCLEOTIDE SEQUENCE</scope>
    <source>
        <strain evidence="2">KM77-8</strain>
    </source>
</reference>
<feature type="compositionally biased region" description="Pro residues" evidence="1">
    <location>
        <begin position="49"/>
        <end position="62"/>
    </location>
</feature>
<proteinExistence type="predicted"/>